<dbReference type="STRING" id="142842.SAMN02745118_00332"/>
<dbReference type="RefSeq" id="WP_078808858.1">
    <property type="nucleotide sequence ID" value="NZ_FUWM01000004.1"/>
</dbReference>
<comment type="cofactor">
    <cofactor evidence="1">
        <name>pyridoxal 5'-phosphate</name>
        <dbReference type="ChEBI" id="CHEBI:597326"/>
    </cofactor>
</comment>
<dbReference type="GO" id="GO:0030170">
    <property type="term" value="F:pyridoxal phosphate binding"/>
    <property type="evidence" value="ECO:0007669"/>
    <property type="project" value="InterPro"/>
</dbReference>
<evidence type="ECO:0000256" key="1">
    <source>
        <dbReference type="ARBA" id="ARBA00001933"/>
    </source>
</evidence>
<sequence>MFACEHEDVIGKIQPKIKEVADKLEEFGALDHVGDLRQRGLMIGIELVKDKVTKEPYDWQKKIGAKVCMKAREKRMIIRTLGSVVVFMPSLCSTKKELQDMLDIIYECIEEVTE</sequence>
<protein>
    <submittedName>
        <fullName evidence="2">Aminotransferase class-III</fullName>
    </submittedName>
</protein>
<keyword evidence="2" id="KW-0808">Transferase</keyword>
<dbReference type="Proteomes" id="UP000190625">
    <property type="component" value="Unassembled WGS sequence"/>
</dbReference>
<organism evidence="2 3">
    <name type="scientific">Selenihalanaerobacter shriftii</name>
    <dbReference type="NCBI Taxonomy" id="142842"/>
    <lineage>
        <taxon>Bacteria</taxon>
        <taxon>Bacillati</taxon>
        <taxon>Bacillota</taxon>
        <taxon>Clostridia</taxon>
        <taxon>Halanaerobiales</taxon>
        <taxon>Halobacteroidaceae</taxon>
        <taxon>Selenihalanaerobacter</taxon>
    </lineage>
</organism>
<accession>A0A1T4JQS5</accession>
<dbReference type="InterPro" id="IPR015422">
    <property type="entry name" value="PyrdxlP-dep_Trfase_small"/>
</dbReference>
<dbReference type="InterPro" id="IPR005814">
    <property type="entry name" value="Aminotrans_3"/>
</dbReference>
<dbReference type="SUPFAM" id="SSF53383">
    <property type="entry name" value="PLP-dependent transferases"/>
    <property type="match status" value="1"/>
</dbReference>
<dbReference type="Gene3D" id="3.90.1150.10">
    <property type="entry name" value="Aspartate Aminotransferase, domain 1"/>
    <property type="match status" value="1"/>
</dbReference>
<reference evidence="3" key="1">
    <citation type="submission" date="2017-02" db="EMBL/GenBank/DDBJ databases">
        <authorList>
            <person name="Varghese N."/>
            <person name="Submissions S."/>
        </authorList>
    </citation>
    <scope>NUCLEOTIDE SEQUENCE [LARGE SCALE GENOMIC DNA]</scope>
    <source>
        <strain evidence="3">ATCC BAA-73</strain>
    </source>
</reference>
<evidence type="ECO:0000313" key="2">
    <source>
        <dbReference type="EMBL" id="SJZ32504.1"/>
    </source>
</evidence>
<keyword evidence="2" id="KW-0032">Aminotransferase</keyword>
<dbReference type="PANTHER" id="PTHR11986">
    <property type="entry name" value="AMINOTRANSFERASE CLASS III"/>
    <property type="match status" value="1"/>
</dbReference>
<dbReference type="OrthoDB" id="9807885at2"/>
<name>A0A1T4JQS5_9FIRM</name>
<keyword evidence="3" id="KW-1185">Reference proteome</keyword>
<gene>
    <name evidence="2" type="ORF">SAMN02745118_00332</name>
</gene>
<dbReference type="AlphaFoldDB" id="A0A1T4JQS5"/>
<dbReference type="InterPro" id="IPR015424">
    <property type="entry name" value="PyrdxlP-dep_Trfase"/>
</dbReference>
<evidence type="ECO:0000313" key="3">
    <source>
        <dbReference type="Proteomes" id="UP000190625"/>
    </source>
</evidence>
<dbReference type="EMBL" id="FUWM01000004">
    <property type="protein sequence ID" value="SJZ32504.1"/>
    <property type="molecule type" value="Genomic_DNA"/>
</dbReference>
<proteinExistence type="predicted"/>
<dbReference type="InterPro" id="IPR050103">
    <property type="entry name" value="Class-III_PLP-dep_AT"/>
</dbReference>
<dbReference type="Pfam" id="PF00202">
    <property type="entry name" value="Aminotran_3"/>
    <property type="match status" value="1"/>
</dbReference>
<dbReference type="GO" id="GO:0008483">
    <property type="term" value="F:transaminase activity"/>
    <property type="evidence" value="ECO:0007669"/>
    <property type="project" value="UniProtKB-KW"/>
</dbReference>
<dbReference type="GO" id="GO:0042802">
    <property type="term" value="F:identical protein binding"/>
    <property type="evidence" value="ECO:0007669"/>
    <property type="project" value="TreeGrafter"/>
</dbReference>